<organism evidence="1">
    <name type="scientific">Oryza glumipatula</name>
    <dbReference type="NCBI Taxonomy" id="40148"/>
    <lineage>
        <taxon>Eukaryota</taxon>
        <taxon>Viridiplantae</taxon>
        <taxon>Streptophyta</taxon>
        <taxon>Embryophyta</taxon>
        <taxon>Tracheophyta</taxon>
        <taxon>Spermatophyta</taxon>
        <taxon>Magnoliopsida</taxon>
        <taxon>Liliopsida</taxon>
        <taxon>Poales</taxon>
        <taxon>Poaceae</taxon>
        <taxon>BOP clade</taxon>
        <taxon>Oryzoideae</taxon>
        <taxon>Oryzeae</taxon>
        <taxon>Oryzinae</taxon>
        <taxon>Oryza</taxon>
    </lineage>
</organism>
<reference evidence="1" key="1">
    <citation type="submission" date="2015-04" db="UniProtKB">
        <authorList>
            <consortium name="EnsemblPlants"/>
        </authorList>
    </citation>
    <scope>IDENTIFICATION</scope>
</reference>
<evidence type="ECO:0000313" key="1">
    <source>
        <dbReference type="EnsemblPlants" id="OGLUM10G12660.1"/>
    </source>
</evidence>
<name>A0A0E0BBK0_9ORYZ</name>
<protein>
    <submittedName>
        <fullName evidence="1">Uncharacterized protein</fullName>
    </submittedName>
</protein>
<dbReference type="AlphaFoldDB" id="A0A0E0BBK0"/>
<sequence>MGFDPAAPWLPRPPTGPELRAQVRLPLVAADLASSGGGWPLMDLGRWGATVAADLASGNVTTTAAVSGDDDHGEMGIWGCRPDEATRGAPTPPMRGFCSWLRGSRAQARRLTRFFCWLGFAL</sequence>
<dbReference type="Gramene" id="OGLUM10G12660.1">
    <property type="protein sequence ID" value="OGLUM10G12660.1"/>
    <property type="gene ID" value="OGLUM10G12660"/>
</dbReference>
<reference evidence="1" key="2">
    <citation type="submission" date="2018-05" db="EMBL/GenBank/DDBJ databases">
        <title>OgluRS3 (Oryza glumaepatula Reference Sequence Version 3).</title>
        <authorList>
            <person name="Zhang J."/>
            <person name="Kudrna D."/>
            <person name="Lee S."/>
            <person name="Talag J."/>
            <person name="Welchert J."/>
            <person name="Wing R.A."/>
        </authorList>
    </citation>
    <scope>NUCLEOTIDE SEQUENCE [LARGE SCALE GENOMIC DNA]</scope>
</reference>
<proteinExistence type="predicted"/>
<keyword evidence="2" id="KW-1185">Reference proteome</keyword>
<evidence type="ECO:0000313" key="2">
    <source>
        <dbReference type="Proteomes" id="UP000026961"/>
    </source>
</evidence>
<accession>A0A0E0BBK0</accession>
<dbReference type="Proteomes" id="UP000026961">
    <property type="component" value="Chromosome 10"/>
</dbReference>
<dbReference type="HOGENOM" id="CLU_2030343_0_0_1"/>
<dbReference type="EnsemblPlants" id="OGLUM10G12660.1">
    <property type="protein sequence ID" value="OGLUM10G12660.1"/>
    <property type="gene ID" value="OGLUM10G12660"/>
</dbReference>